<dbReference type="AlphaFoldDB" id="A0A2T3KJZ3"/>
<comment type="caution">
    <text evidence="1">The sequence shown here is derived from an EMBL/GenBank/DDBJ whole genome shotgun (WGS) entry which is preliminary data.</text>
</comment>
<dbReference type="RefSeq" id="WP_107289528.1">
    <property type="nucleotide sequence ID" value="NZ_PYNF01000005.1"/>
</dbReference>
<evidence type="ECO:0000313" key="1">
    <source>
        <dbReference type="EMBL" id="PSU99778.1"/>
    </source>
</evidence>
<reference evidence="1 2" key="1">
    <citation type="submission" date="2018-01" db="EMBL/GenBank/DDBJ databases">
        <title>Whole genome sequencing of Histamine producing bacteria.</title>
        <authorList>
            <person name="Butler K."/>
        </authorList>
    </citation>
    <scope>NUCLEOTIDE SEQUENCE [LARGE SCALE GENOMIC DNA]</scope>
    <source>
        <strain evidence="1 2">FS-7.2</strain>
    </source>
</reference>
<sequence length="146" mass="16294">MSKFTESERAAMAEELAINGFNSLLRLIVLHDKNIPDVINAKYRLGTFCSASGSTIKSWSKHGLRGVFVERALEFAACYHLSIKSHQLEPTRAIVEQWLEYDYNLVQSGQAKASTFNSWDIEARGISGKPLTETVNAECLMHVGET</sequence>
<accession>A0A2T3KJZ3</accession>
<organism evidence="1 2">
    <name type="scientific">Photobacterium kishitanii</name>
    <dbReference type="NCBI Taxonomy" id="318456"/>
    <lineage>
        <taxon>Bacteria</taxon>
        <taxon>Pseudomonadati</taxon>
        <taxon>Pseudomonadota</taxon>
        <taxon>Gammaproteobacteria</taxon>
        <taxon>Vibrionales</taxon>
        <taxon>Vibrionaceae</taxon>
        <taxon>Photobacterium</taxon>
    </lineage>
</organism>
<name>A0A2T3KJZ3_9GAMM</name>
<gene>
    <name evidence="1" type="ORF">C9J27_09135</name>
</gene>
<proteinExistence type="predicted"/>
<dbReference type="Proteomes" id="UP000241426">
    <property type="component" value="Unassembled WGS sequence"/>
</dbReference>
<dbReference type="EMBL" id="PYNF01000005">
    <property type="protein sequence ID" value="PSU99778.1"/>
    <property type="molecule type" value="Genomic_DNA"/>
</dbReference>
<evidence type="ECO:0000313" key="2">
    <source>
        <dbReference type="Proteomes" id="UP000241426"/>
    </source>
</evidence>
<protein>
    <submittedName>
        <fullName evidence="1">Uncharacterized protein</fullName>
    </submittedName>
</protein>